<feature type="transmembrane region" description="Helical" evidence="7">
    <location>
        <begin position="152"/>
        <end position="174"/>
    </location>
</feature>
<evidence type="ECO:0000256" key="5">
    <source>
        <dbReference type="ARBA" id="ARBA00022989"/>
    </source>
</evidence>
<evidence type="ECO:0000256" key="3">
    <source>
        <dbReference type="ARBA" id="ARBA00022475"/>
    </source>
</evidence>
<comment type="caution">
    <text evidence="9">The sequence shown here is derived from an EMBL/GenBank/DDBJ whole genome shotgun (WGS) entry which is preliminary data.</text>
</comment>
<feature type="transmembrane region" description="Helical" evidence="7">
    <location>
        <begin position="334"/>
        <end position="360"/>
    </location>
</feature>
<dbReference type="InterPro" id="IPR036259">
    <property type="entry name" value="MFS_trans_sf"/>
</dbReference>
<evidence type="ECO:0000256" key="6">
    <source>
        <dbReference type="ARBA" id="ARBA00023136"/>
    </source>
</evidence>
<dbReference type="RefSeq" id="WP_307065557.1">
    <property type="nucleotide sequence ID" value="NZ_JAUSUP010000001.1"/>
</dbReference>
<feature type="transmembrane region" description="Helical" evidence="7">
    <location>
        <begin position="247"/>
        <end position="267"/>
    </location>
</feature>
<reference evidence="9 10" key="1">
    <citation type="submission" date="2023-07" db="EMBL/GenBank/DDBJ databases">
        <title>Genomic Encyclopedia of Type Strains, Phase IV (KMG-IV): sequencing the most valuable type-strain genomes for metagenomic binning, comparative biology and taxonomic classification.</title>
        <authorList>
            <person name="Goeker M."/>
        </authorList>
    </citation>
    <scope>NUCLEOTIDE SEQUENCE [LARGE SCALE GENOMIC DNA]</scope>
    <source>
        <strain evidence="9 10">DSM 15448</strain>
    </source>
</reference>
<keyword evidence="5 7" id="KW-1133">Transmembrane helix</keyword>
<dbReference type="Proteomes" id="UP001236723">
    <property type="component" value="Unassembled WGS sequence"/>
</dbReference>
<dbReference type="EMBL" id="JAUSUP010000001">
    <property type="protein sequence ID" value="MDQ0350581.1"/>
    <property type="molecule type" value="Genomic_DNA"/>
</dbReference>
<feature type="transmembrane region" description="Helical" evidence="7">
    <location>
        <begin position="274"/>
        <end position="291"/>
    </location>
</feature>
<keyword evidence="10" id="KW-1185">Reference proteome</keyword>
<dbReference type="SUPFAM" id="SSF103473">
    <property type="entry name" value="MFS general substrate transporter"/>
    <property type="match status" value="1"/>
</dbReference>
<dbReference type="InterPro" id="IPR011701">
    <property type="entry name" value="MFS"/>
</dbReference>
<feature type="transmembrane region" description="Helical" evidence="7">
    <location>
        <begin position="366"/>
        <end position="385"/>
    </location>
</feature>
<dbReference type="CDD" id="cd06173">
    <property type="entry name" value="MFS_MefA_like"/>
    <property type="match status" value="1"/>
</dbReference>
<keyword evidence="6 7" id="KW-0472">Membrane</keyword>
<accession>A0ABU0DQ67</accession>
<sequence length="399" mass="44141">MLLFGIGTSSVGEWVYFIALNLIVLEMTGSPLAVSILYIIKPLATLCTNIWAGSFIDRLNKKYLMIILDVFRATIIFILPFITSIGLIYLFVFLINMASAIFEPTSMSYVTKLIPYKERKRFNSLLSLVTSGAFLIGPAIAGVLFFVGSPYIAIYINSIALLISAIITSFMPNLEKDNLHSLKLGDLSIQLVKNDLAQVIQYSRLHTQVMVVYFLFSFVMIIMASAIDSLEAAFAKEVLLLTDSEYGFLVSIAGAGIVIGAIINSLVVNHLKTFVLIGFGTVFVSMGYVIYAFSEIFIVAAFGFFFLAFFIAFANTGFLTFYQNNIPIEVMGRVRSVFGLFEATLIILLTMLLGMIAQLYSIKGAVILGVLIMFLISTFLLTISLRSSQKQMFNDTVNL</sequence>
<dbReference type="PRINTS" id="PR01988">
    <property type="entry name" value="EXPORTERBACE"/>
</dbReference>
<dbReference type="PANTHER" id="PTHR43266:SF2">
    <property type="entry name" value="MAJOR FACILITATOR SUPERFAMILY (MFS) PROFILE DOMAIN-CONTAINING PROTEIN"/>
    <property type="match status" value="1"/>
</dbReference>
<organism evidence="9 10">
    <name type="scientific">Alkalibacillus filiformis</name>
    <dbReference type="NCBI Taxonomy" id="200990"/>
    <lineage>
        <taxon>Bacteria</taxon>
        <taxon>Bacillati</taxon>
        <taxon>Bacillota</taxon>
        <taxon>Bacilli</taxon>
        <taxon>Bacillales</taxon>
        <taxon>Bacillaceae</taxon>
        <taxon>Alkalibacillus</taxon>
    </lineage>
</organism>
<protein>
    <submittedName>
        <fullName evidence="9">MFS family permease</fullName>
    </submittedName>
</protein>
<dbReference type="Gene3D" id="1.20.1250.20">
    <property type="entry name" value="MFS general substrate transporter like domains"/>
    <property type="match status" value="1"/>
</dbReference>
<keyword evidence="4 7" id="KW-0812">Transmembrane</keyword>
<feature type="domain" description="Major facilitator superfamily (MFS) profile" evidence="8">
    <location>
        <begin position="1"/>
        <end position="390"/>
    </location>
</feature>
<evidence type="ECO:0000259" key="8">
    <source>
        <dbReference type="PROSITE" id="PS50850"/>
    </source>
</evidence>
<keyword evidence="2" id="KW-0813">Transport</keyword>
<proteinExistence type="predicted"/>
<evidence type="ECO:0000256" key="7">
    <source>
        <dbReference type="SAM" id="Phobius"/>
    </source>
</evidence>
<dbReference type="PANTHER" id="PTHR43266">
    <property type="entry name" value="MACROLIDE-EFFLUX PROTEIN"/>
    <property type="match status" value="1"/>
</dbReference>
<dbReference type="InterPro" id="IPR020846">
    <property type="entry name" value="MFS_dom"/>
</dbReference>
<dbReference type="PROSITE" id="PS50850">
    <property type="entry name" value="MFS"/>
    <property type="match status" value="1"/>
</dbReference>
<evidence type="ECO:0000256" key="2">
    <source>
        <dbReference type="ARBA" id="ARBA00022448"/>
    </source>
</evidence>
<gene>
    <name evidence="9" type="ORF">J2R98_000384</name>
</gene>
<feature type="transmembrane region" description="Helical" evidence="7">
    <location>
        <begin position="297"/>
        <end position="322"/>
    </location>
</feature>
<comment type="subcellular location">
    <subcellularLocation>
        <location evidence="1">Cell membrane</location>
        <topology evidence="1">Multi-pass membrane protein</topology>
    </subcellularLocation>
</comment>
<evidence type="ECO:0000256" key="1">
    <source>
        <dbReference type="ARBA" id="ARBA00004651"/>
    </source>
</evidence>
<feature type="transmembrane region" description="Helical" evidence="7">
    <location>
        <begin position="122"/>
        <end position="146"/>
    </location>
</feature>
<dbReference type="InterPro" id="IPR022324">
    <property type="entry name" value="Bacilysin_exporter_BacE_put"/>
</dbReference>
<dbReference type="Pfam" id="PF07690">
    <property type="entry name" value="MFS_1"/>
    <property type="match status" value="1"/>
</dbReference>
<keyword evidence="3" id="KW-1003">Cell membrane</keyword>
<evidence type="ECO:0000313" key="9">
    <source>
        <dbReference type="EMBL" id="MDQ0350581.1"/>
    </source>
</evidence>
<evidence type="ECO:0000313" key="10">
    <source>
        <dbReference type="Proteomes" id="UP001236723"/>
    </source>
</evidence>
<name>A0ABU0DQ67_9BACI</name>
<feature type="transmembrane region" description="Helical" evidence="7">
    <location>
        <begin position="210"/>
        <end position="227"/>
    </location>
</feature>
<evidence type="ECO:0000256" key="4">
    <source>
        <dbReference type="ARBA" id="ARBA00022692"/>
    </source>
</evidence>